<comment type="function">
    <text evidence="13">Metalloprotease that acts as a negative regulator of the Wnt signaling pathway.</text>
</comment>
<feature type="compositionally biased region" description="Basic and acidic residues" evidence="14">
    <location>
        <begin position="192"/>
        <end position="206"/>
    </location>
</feature>
<dbReference type="GO" id="GO:0016055">
    <property type="term" value="P:Wnt signaling pathway"/>
    <property type="evidence" value="ECO:0007669"/>
    <property type="project" value="UniProtKB-KW"/>
</dbReference>
<dbReference type="InterPro" id="IPR002816">
    <property type="entry name" value="TraB/PrgY/GumN_fam"/>
</dbReference>
<dbReference type="GO" id="GO:0046872">
    <property type="term" value="F:metal ion binding"/>
    <property type="evidence" value="ECO:0007669"/>
    <property type="project" value="UniProtKB-UniRule"/>
</dbReference>
<accession>A0A8S2D5V1</accession>
<comment type="cofactor">
    <cofactor evidence="13">
        <name>Mn(2+)</name>
        <dbReference type="ChEBI" id="CHEBI:29035"/>
    </cofactor>
    <cofactor evidence="13">
        <name>Co(2+)</name>
        <dbReference type="ChEBI" id="CHEBI:48828"/>
    </cofactor>
    <text evidence="13">Divalent metal cations. Mn(2+) or Co(2+).</text>
</comment>
<evidence type="ECO:0000256" key="5">
    <source>
        <dbReference type="ARBA" id="ARBA00022692"/>
    </source>
</evidence>
<keyword evidence="6 13" id="KW-0479">Metal-binding</keyword>
<proteinExistence type="inferred from homology"/>
<dbReference type="EC" id="3.4.-.-" evidence="13"/>
<evidence type="ECO:0000256" key="14">
    <source>
        <dbReference type="SAM" id="MobiDB-lite"/>
    </source>
</evidence>
<keyword evidence="12" id="KW-0325">Glycoprotein</keyword>
<keyword evidence="5" id="KW-0812">Transmembrane</keyword>
<feature type="signal peptide" evidence="15">
    <location>
        <begin position="1"/>
        <end position="24"/>
    </location>
</feature>
<keyword evidence="8 13" id="KW-0378">Hydrolase</keyword>
<dbReference type="PANTHER" id="PTHR31120:SF6">
    <property type="entry name" value="METALLOPROTEASE TIKI HOMOLOG"/>
    <property type="match status" value="1"/>
</dbReference>
<feature type="chain" id="PRO_5035646550" description="Metalloprotease TIKI homolog" evidence="15">
    <location>
        <begin position="25"/>
        <end position="805"/>
    </location>
</feature>
<evidence type="ECO:0000256" key="3">
    <source>
        <dbReference type="ARBA" id="ARBA00008261"/>
    </source>
</evidence>
<keyword evidence="7 13" id="KW-0732">Signal</keyword>
<evidence type="ECO:0000256" key="4">
    <source>
        <dbReference type="ARBA" id="ARBA00022670"/>
    </source>
</evidence>
<dbReference type="GO" id="GO:0005886">
    <property type="term" value="C:plasma membrane"/>
    <property type="evidence" value="ECO:0007669"/>
    <property type="project" value="UniProtKB-SubCell"/>
</dbReference>
<keyword evidence="4 13" id="KW-0645">Protease</keyword>
<comment type="cofactor">
    <cofactor evidence="1">
        <name>Co(2+)</name>
        <dbReference type="ChEBI" id="CHEBI:48828"/>
    </cofactor>
</comment>
<evidence type="ECO:0000256" key="2">
    <source>
        <dbReference type="ARBA" id="ARBA00004479"/>
    </source>
</evidence>
<sequence length="805" mass="94534">MTYSTNWFCSIILFICLLSSTSEGLLWRLDEVKSAYFFGTARLPAPLTWPYISKTVKAAFSDSTDVYVEFDFTTPESVALLKSCPDATTSTISTEIQNNKDKRQVSQENQPEQTQLLDNFFSLEARRSHKTVGSLETYEMYCKFTKFQTEKIATAIKTTETSLTNEQFSGTIEKLAHEYNCENFDSLQQSNSEKRKQDTSSVQKSDDMMLEHNTAIAETVNNILKRSSSKEKFFFAVDAAHLVGENSIISLLRKNYGYSISQLKFNKMDILPNELFVMIFEYLTHFDILHTFLGINERIDYLLAQYTTDIDLRQCTIAQFEHYCHHVIPIIGSYVKSLKLSNKYSCGQIELGESKNLLSNLPYLESLSLYNVEYDDTLLYYVNYVKLKELTIENVTCENWTMKNDRYLNVFSKHSELDKCHLLGGLSLKCDIKPCCIKELRIDLHTYNDFLILLDNLPLIHRLHVEILYRQDSNAYYKYHQLADKLPYLVSFTFHVRTSNNLYGKFESIIKNLPKLEYLSFILIEYDHDHLLDGYHLQNMLMKLNYLTELKFNIIWDTIYLSKTVTIEQLSQTFQTDFWKQWKVGCYFEQRKKSFILFTLPFLYEHFSVSQESFQFDKFNAFNNVRDLRIYSENITIEILRKLLTESFPNVNSLCLCNDCSLNVNNYSIVINQIHELTLLSSNSNYRILLSMPNIKQLKFDYQMSMKNIIERKSILELYIINCETTQLENIIKHFPNVKILFLSFTKLKHIETASQVIFKILLILKHLFCLNLDNVQGTETHLKQIMCHRRCQFQVKRRSLKIWM</sequence>
<organism evidence="16 18">
    <name type="scientific">Didymodactylos carnosus</name>
    <dbReference type="NCBI Taxonomy" id="1234261"/>
    <lineage>
        <taxon>Eukaryota</taxon>
        <taxon>Metazoa</taxon>
        <taxon>Spiralia</taxon>
        <taxon>Gnathifera</taxon>
        <taxon>Rotifera</taxon>
        <taxon>Eurotatoria</taxon>
        <taxon>Bdelloidea</taxon>
        <taxon>Philodinida</taxon>
        <taxon>Philodinidae</taxon>
        <taxon>Didymodactylos</taxon>
    </lineage>
</organism>
<dbReference type="PANTHER" id="PTHR31120">
    <property type="entry name" value="METALLOPROTEASE TIKI"/>
    <property type="match status" value="1"/>
</dbReference>
<dbReference type="Proteomes" id="UP000682733">
    <property type="component" value="Unassembled WGS sequence"/>
</dbReference>
<dbReference type="CDD" id="cd14789">
    <property type="entry name" value="Tiki"/>
    <property type="match status" value="1"/>
</dbReference>
<evidence type="ECO:0000256" key="12">
    <source>
        <dbReference type="ARBA" id="ARBA00023180"/>
    </source>
</evidence>
<comment type="similarity">
    <text evidence="3 13">Belongs to the TIKI family.</text>
</comment>
<evidence type="ECO:0000256" key="8">
    <source>
        <dbReference type="ARBA" id="ARBA00022801"/>
    </source>
</evidence>
<keyword evidence="9" id="KW-1133">Transmembrane helix</keyword>
<evidence type="ECO:0000256" key="10">
    <source>
        <dbReference type="ARBA" id="ARBA00023049"/>
    </source>
</evidence>
<dbReference type="GO" id="GO:0030178">
    <property type="term" value="P:negative regulation of Wnt signaling pathway"/>
    <property type="evidence" value="ECO:0007669"/>
    <property type="project" value="UniProtKB-UniRule"/>
</dbReference>
<evidence type="ECO:0000256" key="9">
    <source>
        <dbReference type="ARBA" id="ARBA00022989"/>
    </source>
</evidence>
<evidence type="ECO:0000256" key="15">
    <source>
        <dbReference type="SAM" id="SignalP"/>
    </source>
</evidence>
<keyword evidence="13" id="KW-1003">Cell membrane</keyword>
<dbReference type="Proteomes" id="UP000677228">
    <property type="component" value="Unassembled WGS sequence"/>
</dbReference>
<name>A0A8S2D5V1_9BILA</name>
<dbReference type="GO" id="GO:0004222">
    <property type="term" value="F:metalloendopeptidase activity"/>
    <property type="evidence" value="ECO:0007669"/>
    <property type="project" value="UniProtKB-UniRule"/>
</dbReference>
<gene>
    <name evidence="16" type="ORF">OVA965_LOCUS5127</name>
    <name evidence="17" type="ORF">TMI583_LOCUS5121</name>
</gene>
<keyword evidence="10 13" id="KW-0482">Metalloprotease</keyword>
<keyword evidence="13" id="KW-0879">Wnt signaling pathway</keyword>
<comment type="subcellular location">
    <subcellularLocation>
        <location evidence="13">Cell membrane</location>
        <topology evidence="13">Single-pass type I membrane protein</topology>
    </subcellularLocation>
    <subcellularLocation>
        <location evidence="2">Membrane</location>
        <topology evidence="2">Single-pass type I membrane protein</topology>
    </subcellularLocation>
</comment>
<reference evidence="16" key="1">
    <citation type="submission" date="2021-02" db="EMBL/GenBank/DDBJ databases">
        <authorList>
            <person name="Nowell W R."/>
        </authorList>
    </citation>
    <scope>NUCLEOTIDE SEQUENCE</scope>
</reference>
<keyword evidence="11" id="KW-0472">Membrane</keyword>
<evidence type="ECO:0000313" key="16">
    <source>
        <dbReference type="EMBL" id="CAF0810606.1"/>
    </source>
</evidence>
<evidence type="ECO:0000256" key="7">
    <source>
        <dbReference type="ARBA" id="ARBA00022729"/>
    </source>
</evidence>
<evidence type="ECO:0000256" key="6">
    <source>
        <dbReference type="ARBA" id="ARBA00022723"/>
    </source>
</evidence>
<evidence type="ECO:0000256" key="1">
    <source>
        <dbReference type="ARBA" id="ARBA00001941"/>
    </source>
</evidence>
<evidence type="ECO:0000313" key="17">
    <source>
        <dbReference type="EMBL" id="CAF3594344.1"/>
    </source>
</evidence>
<dbReference type="AlphaFoldDB" id="A0A8S2D5V1"/>
<evidence type="ECO:0000256" key="11">
    <source>
        <dbReference type="ARBA" id="ARBA00023136"/>
    </source>
</evidence>
<feature type="region of interest" description="Disordered" evidence="14">
    <location>
        <begin position="186"/>
        <end position="206"/>
    </location>
</feature>
<comment type="caution">
    <text evidence="16">The sequence shown here is derived from an EMBL/GenBank/DDBJ whole genome shotgun (WGS) entry which is preliminary data.</text>
</comment>
<dbReference type="GO" id="GO:0006508">
    <property type="term" value="P:proteolysis"/>
    <property type="evidence" value="ECO:0007669"/>
    <property type="project" value="UniProtKB-KW"/>
</dbReference>
<dbReference type="EMBL" id="CAJOBA010001409">
    <property type="protein sequence ID" value="CAF3594344.1"/>
    <property type="molecule type" value="Genomic_DNA"/>
</dbReference>
<dbReference type="Pfam" id="PF01963">
    <property type="entry name" value="TraB_PrgY_gumN"/>
    <property type="match status" value="1"/>
</dbReference>
<dbReference type="EMBL" id="CAJNOK010001410">
    <property type="protein sequence ID" value="CAF0810606.1"/>
    <property type="molecule type" value="Genomic_DNA"/>
</dbReference>
<evidence type="ECO:0000256" key="13">
    <source>
        <dbReference type="RuleBase" id="RU369069"/>
    </source>
</evidence>
<dbReference type="InterPro" id="IPR040230">
    <property type="entry name" value="TIKI1/2-like"/>
</dbReference>
<protein>
    <recommendedName>
        <fullName evidence="13">Metalloprotease TIKI homolog</fullName>
        <ecNumber evidence="13">3.4.-.-</ecNumber>
    </recommendedName>
</protein>
<evidence type="ECO:0000313" key="18">
    <source>
        <dbReference type="Proteomes" id="UP000677228"/>
    </source>
</evidence>